<protein>
    <submittedName>
        <fullName evidence="1">Uncharacterized protein</fullName>
    </submittedName>
</protein>
<evidence type="ECO:0000313" key="2">
    <source>
        <dbReference type="Proteomes" id="UP000500882"/>
    </source>
</evidence>
<dbReference type="EMBL" id="AP022660">
    <property type="protein sequence ID" value="BCA49897.1"/>
    <property type="molecule type" value="Genomic_DNA"/>
</dbReference>
<reference evidence="1 2" key="1">
    <citation type="submission" date="2020-02" db="EMBL/GenBank/DDBJ databases">
        <title>Whole-genome sequencing and comparative analysis of the genomes of Bacteroides thetaiotaomicron and Escherichia coli isolated from a healthy resident in Vietnam.</title>
        <authorList>
            <person name="Mohsin M."/>
            <person name="Tanaka K."/>
            <person name="Kawahara R."/>
            <person name="Kondo S."/>
            <person name="Noguchi H."/>
            <person name="Motooka D."/>
            <person name="Nakamura S."/>
            <person name="Khong D.T."/>
            <person name="Nguyen T.N."/>
            <person name="Tran H.T."/>
            <person name="Yamamoto Y."/>
        </authorList>
    </citation>
    <scope>NUCLEOTIDE SEQUENCE [LARGE SCALE GENOMIC DNA]</scope>
    <source>
        <strain evidence="1 2">F9-2</strain>
    </source>
</reference>
<accession>A0A679HIA5</accession>
<dbReference type="AlphaFoldDB" id="A0A679HIA5"/>
<sequence length="164" mass="18670">MNFNNLDNVDIFDKFFQKYASQINLDVTLNVYSSDYKGDVRLLTALKAIDDPDYKALDDTPFAGAAYKDSPCEIVCSVKCYAQCDFSEEEAFAIIAHELGHIERDIITRRLGGLEDEIEADKFAVRLGLTNELRNALQRMIDAKINLEEEDGLKKRICELSKYL</sequence>
<dbReference type="RefSeq" id="WP_172556643.1">
    <property type="nucleotide sequence ID" value="NZ_AP022660.1"/>
</dbReference>
<organism evidence="1 2">
    <name type="scientific">Bacteroides thetaiotaomicron</name>
    <dbReference type="NCBI Taxonomy" id="818"/>
    <lineage>
        <taxon>Bacteria</taxon>
        <taxon>Pseudomonadati</taxon>
        <taxon>Bacteroidota</taxon>
        <taxon>Bacteroidia</taxon>
        <taxon>Bacteroidales</taxon>
        <taxon>Bacteroidaceae</taxon>
        <taxon>Bacteroides</taxon>
    </lineage>
</organism>
<dbReference type="Proteomes" id="UP000500882">
    <property type="component" value="Chromosome"/>
</dbReference>
<evidence type="ECO:0000313" key="1">
    <source>
        <dbReference type="EMBL" id="BCA49897.1"/>
    </source>
</evidence>
<name>A0A679HIA5_BACT4</name>
<gene>
    <name evidence="1" type="ORF">BatF92_18390</name>
</gene>
<proteinExistence type="predicted"/>